<proteinExistence type="predicted"/>
<gene>
    <name evidence="1" type="primary">POP1_2</name>
    <name evidence="1" type="ORF">IWQ57_005514</name>
</gene>
<organism evidence="1 2">
    <name type="scientific">Coemansia nantahalensis</name>
    <dbReference type="NCBI Taxonomy" id="2789366"/>
    <lineage>
        <taxon>Eukaryota</taxon>
        <taxon>Fungi</taxon>
        <taxon>Fungi incertae sedis</taxon>
        <taxon>Zoopagomycota</taxon>
        <taxon>Kickxellomycotina</taxon>
        <taxon>Kickxellomycetes</taxon>
        <taxon>Kickxellales</taxon>
        <taxon>Kickxellaceae</taxon>
        <taxon>Coemansia</taxon>
    </lineage>
</organism>
<dbReference type="EMBL" id="JANBUJ010002693">
    <property type="protein sequence ID" value="KAJ2763608.1"/>
    <property type="molecule type" value="Genomic_DNA"/>
</dbReference>
<reference evidence="1" key="1">
    <citation type="submission" date="2022-07" db="EMBL/GenBank/DDBJ databases">
        <title>Phylogenomic reconstructions and comparative analyses of Kickxellomycotina fungi.</title>
        <authorList>
            <person name="Reynolds N.K."/>
            <person name="Stajich J.E."/>
            <person name="Barry K."/>
            <person name="Grigoriev I.V."/>
            <person name="Crous P."/>
            <person name="Smith M.E."/>
        </authorList>
    </citation>
    <scope>NUCLEOTIDE SEQUENCE</scope>
    <source>
        <strain evidence="1">CBS 109366</strain>
    </source>
</reference>
<comment type="caution">
    <text evidence="1">The sequence shown here is derived from an EMBL/GenBank/DDBJ whole genome shotgun (WGS) entry which is preliminary data.</text>
</comment>
<protein>
    <submittedName>
        <fullName evidence="1">Ribonucleases P/MRP protein subunit pop1</fullName>
        <ecNumber evidence="1">3.1.26.5</ecNumber>
    </submittedName>
</protein>
<dbReference type="EC" id="3.1.26.5" evidence="1"/>
<keyword evidence="2" id="KW-1185">Reference proteome</keyword>
<sequence>MDTAHGAGEKRTGQPPEAGRYTLGKARSVDVVGFVEARAFEINALQRSLEDARAAGNVRAFQTLPRHLRRRAASHNVKRIPARLRERAIAEMTKSAVSSKTLAGTDRLTNAQRSNRYKRRRTRTVREEYELRQAGKRWLET</sequence>
<accession>A0ACC1JMF6</accession>
<name>A0ACC1JMF6_9FUNG</name>
<feature type="non-terminal residue" evidence="1">
    <location>
        <position position="141"/>
    </location>
</feature>
<evidence type="ECO:0000313" key="1">
    <source>
        <dbReference type="EMBL" id="KAJ2763608.1"/>
    </source>
</evidence>
<keyword evidence="1" id="KW-0378">Hydrolase</keyword>
<evidence type="ECO:0000313" key="2">
    <source>
        <dbReference type="Proteomes" id="UP001140234"/>
    </source>
</evidence>
<dbReference type="Proteomes" id="UP001140234">
    <property type="component" value="Unassembled WGS sequence"/>
</dbReference>